<reference evidence="2 3" key="1">
    <citation type="submission" date="2016-05" db="EMBL/GenBank/DDBJ databases">
        <title>Paenibacillus oryzae. sp. nov., isolated from the rice root.</title>
        <authorList>
            <person name="Zhang J."/>
            <person name="Zhang X."/>
        </authorList>
    </citation>
    <scope>NUCLEOTIDE SEQUENCE [LARGE SCALE GENOMIC DNA]</scope>
    <source>
        <strain evidence="2 3">1DrF-4</strain>
    </source>
</reference>
<accession>A0A1A5YCS6</accession>
<dbReference type="EMBL" id="LYPA01000074">
    <property type="protein sequence ID" value="OBR63200.1"/>
    <property type="molecule type" value="Genomic_DNA"/>
</dbReference>
<organism evidence="2 3">
    <name type="scientific">Paenibacillus oryzae</name>
    <dbReference type="NCBI Taxonomy" id="1844972"/>
    <lineage>
        <taxon>Bacteria</taxon>
        <taxon>Bacillati</taxon>
        <taxon>Bacillota</taxon>
        <taxon>Bacilli</taxon>
        <taxon>Bacillales</taxon>
        <taxon>Paenibacillaceae</taxon>
        <taxon>Paenibacillus</taxon>
    </lineage>
</organism>
<dbReference type="SUPFAM" id="SSF51695">
    <property type="entry name" value="PLC-like phosphodiesterases"/>
    <property type="match status" value="1"/>
</dbReference>
<evidence type="ECO:0000313" key="3">
    <source>
        <dbReference type="Proteomes" id="UP000092024"/>
    </source>
</evidence>
<dbReference type="CDD" id="cd08563">
    <property type="entry name" value="GDPD_TtGDE_like"/>
    <property type="match status" value="1"/>
</dbReference>
<dbReference type="Pfam" id="PF03009">
    <property type="entry name" value="GDPD"/>
    <property type="match status" value="1"/>
</dbReference>
<dbReference type="PANTHER" id="PTHR46211:SF1">
    <property type="entry name" value="GLYCEROPHOSPHODIESTER PHOSPHODIESTERASE, CYTOPLASMIC"/>
    <property type="match status" value="1"/>
</dbReference>
<feature type="domain" description="GP-PDE" evidence="1">
    <location>
        <begin position="6"/>
        <end position="242"/>
    </location>
</feature>
<proteinExistence type="predicted"/>
<evidence type="ECO:0000313" key="2">
    <source>
        <dbReference type="EMBL" id="OBR63200.1"/>
    </source>
</evidence>
<keyword evidence="3" id="KW-1185">Reference proteome</keyword>
<comment type="caution">
    <text evidence="2">The sequence shown here is derived from an EMBL/GenBank/DDBJ whole genome shotgun (WGS) entry which is preliminary data.</text>
</comment>
<dbReference type="Gene3D" id="3.20.20.190">
    <property type="entry name" value="Phosphatidylinositol (PI) phosphodiesterase"/>
    <property type="match status" value="1"/>
</dbReference>
<dbReference type="Proteomes" id="UP000092024">
    <property type="component" value="Unassembled WGS sequence"/>
</dbReference>
<dbReference type="PANTHER" id="PTHR46211">
    <property type="entry name" value="GLYCEROPHOSPHORYL DIESTER PHOSPHODIESTERASE"/>
    <property type="match status" value="1"/>
</dbReference>
<evidence type="ECO:0000259" key="1">
    <source>
        <dbReference type="PROSITE" id="PS51704"/>
    </source>
</evidence>
<dbReference type="InterPro" id="IPR030395">
    <property type="entry name" value="GP_PDE_dom"/>
</dbReference>
<dbReference type="GO" id="GO:0008081">
    <property type="term" value="F:phosphoric diester hydrolase activity"/>
    <property type="evidence" value="ECO:0007669"/>
    <property type="project" value="InterPro"/>
</dbReference>
<protein>
    <recommendedName>
        <fullName evidence="1">GP-PDE domain-containing protein</fullName>
    </recommendedName>
</protein>
<dbReference type="OrthoDB" id="384721at2"/>
<dbReference type="PROSITE" id="PS51704">
    <property type="entry name" value="GP_PDE"/>
    <property type="match status" value="1"/>
</dbReference>
<sequence length="248" mass="27527">MNAMTTINFAHRGASGYCPENTMSAFVKAVELGATGIETDVQRTKDGVLVLIHDESLQRTTGLTALVKDITYEQLSALDAGSWFHSDFSGETIPTLEQLLSFGREHGLILNLELKNGLVQYEGMEAEVLKLVSEYGLNDKVVISSFNHYSLALCKKLAPDISTGVLYMEGLYRPWDYARTLGADALHAIFYAVLPEWVEEAREAGVVYHPFTVNEPRDLERMLKAGVAGIITDYPDRLHTLLNKGMVR</sequence>
<dbReference type="InterPro" id="IPR017946">
    <property type="entry name" value="PLC-like_Pdiesterase_TIM-brl"/>
</dbReference>
<dbReference type="AlphaFoldDB" id="A0A1A5YCS6"/>
<name>A0A1A5YCS6_9BACL</name>
<gene>
    <name evidence="2" type="ORF">A7K91_24910</name>
</gene>
<dbReference type="RefSeq" id="WP_068686466.1">
    <property type="nucleotide sequence ID" value="NZ_LYPA01000074.1"/>
</dbReference>
<dbReference type="GO" id="GO:0006629">
    <property type="term" value="P:lipid metabolic process"/>
    <property type="evidence" value="ECO:0007669"/>
    <property type="project" value="InterPro"/>
</dbReference>
<dbReference type="STRING" id="1844972.A7K91_24910"/>